<dbReference type="InterPro" id="IPR011050">
    <property type="entry name" value="Pectin_lyase_fold/virulence"/>
</dbReference>
<organism evidence="3">
    <name type="scientific">Planktothricoides sp. SpSt-374</name>
    <dbReference type="NCBI Taxonomy" id="2282167"/>
    <lineage>
        <taxon>Bacteria</taxon>
        <taxon>Bacillati</taxon>
        <taxon>Cyanobacteriota</taxon>
        <taxon>Cyanophyceae</taxon>
        <taxon>Oscillatoriophycideae</taxon>
        <taxon>Oscillatoriales</taxon>
        <taxon>Oscillatoriaceae</taxon>
        <taxon>Planktothricoides</taxon>
    </lineage>
</organism>
<feature type="chain" id="PRO_5028362965" evidence="1">
    <location>
        <begin position="24"/>
        <end position="737"/>
    </location>
</feature>
<sequence length="737" mass="75103">MPTLPKTFCVAAFYLTFSLPATAQIIPDTTLGGESSKITGTPELLQIEGGAIRGNNLFHSFSNFSLNTGERAHFQNSPNIDNIITRVTGGNISQIDGTISANNTANLFLINPSGIIFGANAKLDIGGSFLGTTASEIKFADNTTYSTIDPQTPPLLTITAPIGLQLGTNPGNIEVMGTGNNLSYGDNFSTIRDNRPAGLEVKPGQTLTLVGGNINLTGGNLTAESGRIELAAISSNNTVTISPSADGWQLDTTTANQLQDIQLTAAASIDTSGAKGGDIHIRGNSLSMIDGSTILANTLGGETGGGIEIITHDFILLSDNNSSGYPSSLLTEINIGATGDGAPLTLDTGRLLLLNGAVISSGTFGAGNGGSITIRARESVEMRGTDKTIGLPSFLLSQANETSTGNAGTINIETGKLLVEDGGLISSSTTSNGNGGNIIVQATELVSVVGVVPVLNDSSALSTEAQNGATGTSGNLTVIAPQVQVLDRGLIQVNHTGLGNGGRLFISADKLLLNNGGRLNASTALGLGGDVTLNQRDLELRGNSEITVEALGGVGDGGNLDINADNITVIENSKITANAVGGVGGNIRIAATGIFAPDGAITASSQLGIDGNIRVSNPDVDPSQGLVEVKANSLVTANLITRSCGDYRDSQFTVTGSGGLPPNPNDMLPDEATWEDLRLPTEAGSRGAGVQGSRGAGVQGSRYSQSPLIEATGWAVDAGGDIILVANSPGLPFVRCD</sequence>
<dbReference type="AlphaFoldDB" id="A0A7C3ZL72"/>
<protein>
    <submittedName>
        <fullName evidence="3">Filamentous hemagglutinin N-terminal domain-containing protein</fullName>
    </submittedName>
</protein>
<dbReference type="InterPro" id="IPR008638">
    <property type="entry name" value="FhaB/CdiA-like_TPS"/>
</dbReference>
<comment type="caution">
    <text evidence="3">The sequence shown here is derived from an EMBL/GenBank/DDBJ whole genome shotgun (WGS) entry which is preliminary data.</text>
</comment>
<dbReference type="Pfam" id="PF05860">
    <property type="entry name" value="TPS"/>
    <property type="match status" value="1"/>
</dbReference>
<name>A0A7C3ZL72_9CYAN</name>
<dbReference type="EMBL" id="DSPX01000072">
    <property type="protein sequence ID" value="HGG00484.1"/>
    <property type="molecule type" value="Genomic_DNA"/>
</dbReference>
<dbReference type="SUPFAM" id="SSF51126">
    <property type="entry name" value="Pectin lyase-like"/>
    <property type="match status" value="2"/>
</dbReference>
<feature type="domain" description="Filamentous haemagglutinin FhaB/tRNA nuclease CdiA-like TPS" evidence="2">
    <location>
        <begin position="26"/>
        <end position="140"/>
    </location>
</feature>
<dbReference type="SMART" id="SM00912">
    <property type="entry name" value="Haemagg_act"/>
    <property type="match status" value="1"/>
</dbReference>
<dbReference type="NCBIfam" id="TIGR01901">
    <property type="entry name" value="adhes_NPXG"/>
    <property type="match status" value="1"/>
</dbReference>
<gene>
    <name evidence="3" type="ORF">ENR15_07495</name>
</gene>
<reference evidence="3" key="1">
    <citation type="journal article" date="2020" name="mSystems">
        <title>Genome- and Community-Level Interaction Insights into Carbon Utilization and Element Cycling Functions of Hydrothermarchaeota in Hydrothermal Sediment.</title>
        <authorList>
            <person name="Zhou Z."/>
            <person name="Liu Y."/>
            <person name="Xu W."/>
            <person name="Pan J."/>
            <person name="Luo Z.H."/>
            <person name="Li M."/>
        </authorList>
    </citation>
    <scope>NUCLEOTIDE SEQUENCE [LARGE SCALE GENOMIC DNA]</scope>
    <source>
        <strain evidence="3">SpSt-374</strain>
    </source>
</reference>
<evidence type="ECO:0000256" key="1">
    <source>
        <dbReference type="SAM" id="SignalP"/>
    </source>
</evidence>
<dbReference type="Gene3D" id="2.160.20.10">
    <property type="entry name" value="Single-stranded right-handed beta-helix, Pectin lyase-like"/>
    <property type="match status" value="2"/>
</dbReference>
<keyword evidence="1" id="KW-0732">Signal</keyword>
<evidence type="ECO:0000259" key="2">
    <source>
        <dbReference type="SMART" id="SM00912"/>
    </source>
</evidence>
<accession>A0A7C3ZL72</accession>
<dbReference type="InterPro" id="IPR012334">
    <property type="entry name" value="Pectin_lyas_fold"/>
</dbReference>
<feature type="signal peptide" evidence="1">
    <location>
        <begin position="1"/>
        <end position="23"/>
    </location>
</feature>
<evidence type="ECO:0000313" key="3">
    <source>
        <dbReference type="EMBL" id="HGG00484.1"/>
    </source>
</evidence>
<proteinExistence type="predicted"/>